<dbReference type="Pfam" id="PF17676">
    <property type="entry name" value="Peptidase_S66C"/>
    <property type="match status" value="1"/>
</dbReference>
<comment type="caution">
    <text evidence="5">The sequence shown here is derived from an EMBL/GenBank/DDBJ whole genome shotgun (WGS) entry which is preliminary data.</text>
</comment>
<keyword evidence="3" id="KW-0378">Hydrolase</keyword>
<dbReference type="AlphaFoldDB" id="D9PG44"/>
<evidence type="ECO:0000256" key="1">
    <source>
        <dbReference type="ARBA" id="ARBA00022645"/>
    </source>
</evidence>
<dbReference type="CDD" id="cd07025">
    <property type="entry name" value="Peptidase_S66"/>
    <property type="match status" value="1"/>
</dbReference>
<reference evidence="5" key="1">
    <citation type="submission" date="2010-07" db="EMBL/GenBank/DDBJ databases">
        <authorList>
            <consortium name="CONSOLIDER consortium CSD2007-00005"/>
            <person name="Guazzaroni M.-E."/>
            <person name="Richter M."/>
            <person name="Garcia-Salamanca A."/>
            <person name="Yarza P."/>
            <person name="Ferrer M."/>
        </authorList>
    </citation>
    <scope>NUCLEOTIDE SEQUENCE</scope>
</reference>
<name>D9PG44_9ZZZZ</name>
<evidence type="ECO:0000313" key="5">
    <source>
        <dbReference type="EMBL" id="EFK97471.1"/>
    </source>
</evidence>
<feature type="non-terminal residue" evidence="5">
    <location>
        <position position="1"/>
    </location>
</feature>
<organism evidence="5">
    <name type="scientific">sediment metagenome</name>
    <dbReference type="NCBI Taxonomy" id="749907"/>
    <lineage>
        <taxon>unclassified sequences</taxon>
        <taxon>metagenomes</taxon>
        <taxon>ecological metagenomes</taxon>
    </lineage>
</organism>
<keyword evidence="2" id="KW-0645">Protease</keyword>
<dbReference type="EMBL" id="ADZX01000173">
    <property type="protein sequence ID" value="EFK97471.1"/>
    <property type="molecule type" value="Genomic_DNA"/>
</dbReference>
<keyword evidence="1 5" id="KW-0121">Carboxypeptidase</keyword>
<feature type="domain" description="LD-carboxypeptidase C-terminal" evidence="4">
    <location>
        <begin position="20"/>
        <end position="136"/>
    </location>
</feature>
<dbReference type="Gene3D" id="3.50.30.60">
    <property type="entry name" value="LD-carboxypeptidase A C-terminal domain-like"/>
    <property type="match status" value="1"/>
</dbReference>
<accession>D9PG44</accession>
<evidence type="ECO:0000259" key="4">
    <source>
        <dbReference type="Pfam" id="PF17676"/>
    </source>
</evidence>
<gene>
    <name evidence="5" type="ORF">LDC_0491</name>
</gene>
<evidence type="ECO:0000256" key="2">
    <source>
        <dbReference type="ARBA" id="ARBA00022670"/>
    </source>
</evidence>
<reference evidence="5" key="2">
    <citation type="journal article" date="2011" name="Microb. Ecol.">
        <title>Taxonomic and Functional Metagenomic Profiling of the Microbial Community in the Anoxic Sediment of a Sub-saline Shallow Lake (Laguna de Carrizo, Central Spain).</title>
        <authorList>
            <person name="Ferrer M."/>
            <person name="Guazzaroni M.E."/>
            <person name="Richter M."/>
            <person name="Garcia-Salamanca A."/>
            <person name="Yarza P."/>
            <person name="Suarez-Suarez A."/>
            <person name="Solano J."/>
            <person name="Alcaide M."/>
            <person name="van Dillewijn P."/>
            <person name="Molina-Henares M.A."/>
            <person name="Lopez-Cortes N."/>
            <person name="Al-Ramahi Y."/>
            <person name="Guerrero C."/>
            <person name="Acosta A."/>
            <person name="de Eugenio L.I."/>
            <person name="Martinez V."/>
            <person name="Marques S."/>
            <person name="Rojo F."/>
            <person name="Santero E."/>
            <person name="Genilloud O."/>
            <person name="Perez-Perez J."/>
            <person name="Rossello-Mora R."/>
            <person name="Ramos J.L."/>
        </authorList>
    </citation>
    <scope>NUCLEOTIDE SEQUENCE</scope>
</reference>
<dbReference type="GO" id="GO:0006508">
    <property type="term" value="P:proteolysis"/>
    <property type="evidence" value="ECO:0007669"/>
    <property type="project" value="UniProtKB-KW"/>
</dbReference>
<dbReference type="InterPro" id="IPR040921">
    <property type="entry name" value="Peptidase_S66C"/>
</dbReference>
<dbReference type="PANTHER" id="PTHR30237:SF2">
    <property type="entry name" value="MUREIN TETRAPEPTIDE CARBOXYPEPTIDASE"/>
    <property type="match status" value="1"/>
</dbReference>
<dbReference type="GO" id="GO:0008236">
    <property type="term" value="F:serine-type peptidase activity"/>
    <property type="evidence" value="ECO:0007669"/>
    <property type="project" value="UniProtKB-KW"/>
</dbReference>
<dbReference type="InterPro" id="IPR003507">
    <property type="entry name" value="S66_fam"/>
</dbReference>
<protein>
    <submittedName>
        <fullName evidence="5">Muramoyltetrapeptide carboxypeptidase</fullName>
    </submittedName>
</protein>
<dbReference type="GO" id="GO:0004180">
    <property type="term" value="F:carboxypeptidase activity"/>
    <property type="evidence" value="ECO:0007669"/>
    <property type="project" value="UniProtKB-KW"/>
</dbReference>
<evidence type="ECO:0000256" key="3">
    <source>
        <dbReference type="ARBA" id="ARBA00022825"/>
    </source>
</evidence>
<dbReference type="InterPro" id="IPR027461">
    <property type="entry name" value="Carboxypeptidase_A_C_sf"/>
</dbReference>
<proteinExistence type="predicted"/>
<dbReference type="PANTHER" id="PTHR30237">
    <property type="entry name" value="MURAMOYLTETRAPEPTIDE CARBOXYPEPTIDASE"/>
    <property type="match status" value="1"/>
</dbReference>
<sequence length="147" mass="16006">GELEAVGFRTEDGFDGLQVSGRLWGGNLSMLCSLLGTPHWPQVRGGILFLEDVNEHPYRVERCLLQLHQAGVLARQKAVVLGAFSGWKPSSLDRGYTLKTAVAQLRASTPTPVLTGMPFGHVHPKVTLPVGRKVQLLVEGRDALIGW</sequence>
<keyword evidence="3" id="KW-0720">Serine protease</keyword>
<dbReference type="SUPFAM" id="SSF141986">
    <property type="entry name" value="LD-carboxypeptidase A C-terminal domain-like"/>
    <property type="match status" value="1"/>
</dbReference>